<protein>
    <submittedName>
        <fullName evidence="1">YD repeat-containing protein</fullName>
    </submittedName>
</protein>
<dbReference type="HOGENOM" id="CLU_1234022_0_0_0"/>
<evidence type="ECO:0000313" key="2">
    <source>
        <dbReference type="Proteomes" id="UP000054010"/>
    </source>
</evidence>
<dbReference type="PROSITE" id="PS50817">
    <property type="entry name" value="INTEIN_N_TER"/>
    <property type="match status" value="1"/>
</dbReference>
<comment type="caution">
    <text evidence="1">The sequence shown here is derived from an EMBL/GenBank/DDBJ whole genome shotgun (WGS) entry which is preliminary data.</text>
</comment>
<dbReference type="EMBL" id="ADVR01000135">
    <property type="protein sequence ID" value="EFO79004.1"/>
    <property type="molecule type" value="Genomic_DNA"/>
</dbReference>
<organism evidence="1 2">
    <name type="scientific">Oscillochloris trichoides DG-6</name>
    <dbReference type="NCBI Taxonomy" id="765420"/>
    <lineage>
        <taxon>Bacteria</taxon>
        <taxon>Bacillati</taxon>
        <taxon>Chloroflexota</taxon>
        <taxon>Chloroflexia</taxon>
        <taxon>Chloroflexales</taxon>
        <taxon>Chloroflexineae</taxon>
        <taxon>Oscillochloridaceae</taxon>
        <taxon>Oscillochloris</taxon>
    </lineage>
</organism>
<dbReference type="SUPFAM" id="SSF51294">
    <property type="entry name" value="Hedgehog/intein (Hint) domain"/>
    <property type="match status" value="1"/>
</dbReference>
<dbReference type="InterPro" id="IPR006141">
    <property type="entry name" value="Intein_N"/>
</dbReference>
<dbReference type="STRING" id="765420.OSCT_3133"/>
<accession>E1III2</accession>
<dbReference type="Pfam" id="PF07591">
    <property type="entry name" value="PT-HINT"/>
    <property type="match status" value="1"/>
</dbReference>
<gene>
    <name evidence="1" type="ORF">OSCT_3133</name>
</gene>
<dbReference type="Gene3D" id="2.170.16.10">
    <property type="entry name" value="Hedgehog/Intein (Hint) domain"/>
    <property type="match status" value="1"/>
</dbReference>
<keyword evidence="2" id="KW-1185">Reference proteome</keyword>
<dbReference type="OrthoDB" id="166729at2"/>
<dbReference type="eggNOG" id="COG1372">
    <property type="taxonomic scope" value="Bacteria"/>
</dbReference>
<proteinExistence type="predicted"/>
<dbReference type="GO" id="GO:0016539">
    <property type="term" value="P:intein-mediated protein splicing"/>
    <property type="evidence" value="ECO:0007669"/>
    <property type="project" value="InterPro"/>
</dbReference>
<evidence type="ECO:0000313" key="1">
    <source>
        <dbReference type="EMBL" id="EFO79004.1"/>
    </source>
</evidence>
<sequence>MQTPDGEQPISAIRVGDLVLAYNEATGSTGAYTVTAVISHSDALQLQLTIDGETLETTPDHPFLVLLRGWVKAGDLQPGMAVRRADGSYGAVQDAALERQPQTMYNLTVAGAHTFFVGDEGWLVHNEGCGRKYSPTRKHKPGGWGTEMDLSDDVAQEVLNQGLPGGRQIYGYHNGKIYEFQPDNQGGYHGYPVSGTEAPPSVLKELLASGKISRAEYNRLRKGK</sequence>
<reference evidence="1 2" key="1">
    <citation type="journal article" date="2011" name="J. Bacteriol.">
        <title>Draft genome sequence of the anoxygenic filamentous phototrophic bacterium Oscillochloris trichoides subsp. DG-6.</title>
        <authorList>
            <person name="Kuznetsov B.B."/>
            <person name="Ivanovsky R.N."/>
            <person name="Keppen O.I."/>
            <person name="Sukhacheva M.V."/>
            <person name="Bumazhkin B.K."/>
            <person name="Patutina E.O."/>
            <person name="Beletsky A.V."/>
            <person name="Mardanov A.V."/>
            <person name="Baslerov R.V."/>
            <person name="Panteleeva A.N."/>
            <person name="Kolganova T.V."/>
            <person name="Ravin N.V."/>
            <person name="Skryabin K.G."/>
        </authorList>
    </citation>
    <scope>NUCLEOTIDE SEQUENCE [LARGE SCALE GENOMIC DNA]</scope>
    <source>
        <strain evidence="1 2">DG-6</strain>
    </source>
</reference>
<dbReference type="CDD" id="cd00081">
    <property type="entry name" value="Hint"/>
    <property type="match status" value="1"/>
</dbReference>
<dbReference type="AlphaFoldDB" id="E1III2"/>
<name>E1III2_9CHLR</name>
<dbReference type="Proteomes" id="UP000054010">
    <property type="component" value="Unassembled WGS sequence"/>
</dbReference>
<dbReference type="InterPro" id="IPR036844">
    <property type="entry name" value="Hint_dom_sf"/>
</dbReference>